<reference evidence="6 7" key="1">
    <citation type="submission" date="2016-03" db="EMBL/GenBank/DDBJ databases">
        <title>EvidentialGene: Evidence-directed Construction of Genes on Genomes.</title>
        <authorList>
            <person name="Gilbert D.G."/>
            <person name="Choi J.-H."/>
            <person name="Mockaitis K."/>
            <person name="Colbourne J."/>
            <person name="Pfrender M."/>
        </authorList>
    </citation>
    <scope>NUCLEOTIDE SEQUENCE [LARGE SCALE GENOMIC DNA]</scope>
    <source>
        <strain evidence="6 7">Xinb3</strain>
        <tissue evidence="6">Complete organism</tissue>
    </source>
</reference>
<accession>A0A162D6G3</accession>
<keyword evidence="4" id="KW-1015">Disulfide bond</keyword>
<protein>
    <submittedName>
        <fullName evidence="6">Uncharacterized protein</fullName>
    </submittedName>
</protein>
<proteinExistence type="inferred from homology"/>
<evidence type="ECO:0000313" key="6">
    <source>
        <dbReference type="EMBL" id="KZS07574.1"/>
    </source>
</evidence>
<keyword evidence="5" id="KW-0732">Signal</keyword>
<dbReference type="Pfam" id="PF14865">
    <property type="entry name" value="Macin"/>
    <property type="match status" value="1"/>
</dbReference>
<keyword evidence="7" id="KW-1185">Reference proteome</keyword>
<feature type="signal peptide" evidence="5">
    <location>
        <begin position="1"/>
        <end position="22"/>
    </location>
</feature>
<feature type="chain" id="PRO_5007833091" evidence="5">
    <location>
        <begin position="23"/>
        <end position="70"/>
    </location>
</feature>
<evidence type="ECO:0000256" key="1">
    <source>
        <dbReference type="ARBA" id="ARBA00004613"/>
    </source>
</evidence>
<dbReference type="InterPro" id="IPR038456">
    <property type="entry name" value="Macin_sf"/>
</dbReference>
<keyword evidence="3" id="KW-0964">Secreted</keyword>
<dbReference type="AlphaFoldDB" id="A0A162D6G3"/>
<evidence type="ECO:0000256" key="4">
    <source>
        <dbReference type="ARBA" id="ARBA00023157"/>
    </source>
</evidence>
<comment type="caution">
    <text evidence="6">The sequence shown here is derived from an EMBL/GenBank/DDBJ whole genome shotgun (WGS) entry which is preliminary data.</text>
</comment>
<dbReference type="GO" id="GO:0006952">
    <property type="term" value="P:defense response"/>
    <property type="evidence" value="ECO:0007669"/>
    <property type="project" value="InterPro"/>
</dbReference>
<comment type="similarity">
    <text evidence="2">Belongs to the macin family.</text>
</comment>
<dbReference type="InterPro" id="IPR029230">
    <property type="entry name" value="Macin"/>
</dbReference>
<evidence type="ECO:0000256" key="5">
    <source>
        <dbReference type="SAM" id="SignalP"/>
    </source>
</evidence>
<name>A0A162D6G3_9CRUS</name>
<dbReference type="EMBL" id="LRGB01002451">
    <property type="protein sequence ID" value="KZS07574.1"/>
    <property type="molecule type" value="Genomic_DNA"/>
</dbReference>
<gene>
    <name evidence="6" type="ORF">APZ42_028734</name>
</gene>
<sequence length="70" mass="7820">MLKMKLIFVLIATVCLFATVHCDSDERSLIGCFTGLNRCSEAVSWFSNIFLESCNDYCVRGGIPLPLPLF</sequence>
<comment type="subcellular location">
    <subcellularLocation>
        <location evidence="1">Secreted</location>
    </subcellularLocation>
</comment>
<organism evidence="6 7">
    <name type="scientific">Daphnia magna</name>
    <dbReference type="NCBI Taxonomy" id="35525"/>
    <lineage>
        <taxon>Eukaryota</taxon>
        <taxon>Metazoa</taxon>
        <taxon>Ecdysozoa</taxon>
        <taxon>Arthropoda</taxon>
        <taxon>Crustacea</taxon>
        <taxon>Branchiopoda</taxon>
        <taxon>Diplostraca</taxon>
        <taxon>Cladocera</taxon>
        <taxon>Anomopoda</taxon>
        <taxon>Daphniidae</taxon>
        <taxon>Daphnia</taxon>
    </lineage>
</organism>
<evidence type="ECO:0000313" key="7">
    <source>
        <dbReference type="Proteomes" id="UP000076858"/>
    </source>
</evidence>
<dbReference type="Gene3D" id="3.30.30.100">
    <property type="match status" value="1"/>
</dbReference>
<evidence type="ECO:0000256" key="2">
    <source>
        <dbReference type="ARBA" id="ARBA00010366"/>
    </source>
</evidence>
<evidence type="ECO:0000256" key="3">
    <source>
        <dbReference type="ARBA" id="ARBA00022525"/>
    </source>
</evidence>
<dbReference type="Proteomes" id="UP000076858">
    <property type="component" value="Unassembled WGS sequence"/>
</dbReference>
<dbReference type="GO" id="GO:0005576">
    <property type="term" value="C:extracellular region"/>
    <property type="evidence" value="ECO:0007669"/>
    <property type="project" value="UniProtKB-SubCell"/>
</dbReference>